<dbReference type="Proteomes" id="UP000799767">
    <property type="component" value="Unassembled WGS sequence"/>
</dbReference>
<dbReference type="AlphaFoldDB" id="A0A6A6PSQ8"/>
<dbReference type="EMBL" id="MU001636">
    <property type="protein sequence ID" value="KAF2482714.1"/>
    <property type="molecule type" value="Genomic_DNA"/>
</dbReference>
<dbReference type="RefSeq" id="XP_033589284.1">
    <property type="nucleotide sequence ID" value="XM_033729750.1"/>
</dbReference>
<accession>A0A6A6PSQ8</accession>
<evidence type="ECO:0000313" key="1">
    <source>
        <dbReference type="EMBL" id="KAF2482714.1"/>
    </source>
</evidence>
<name>A0A6A6PSQ8_9PEZI</name>
<proteinExistence type="predicted"/>
<evidence type="ECO:0000313" key="2">
    <source>
        <dbReference type="Proteomes" id="UP000799767"/>
    </source>
</evidence>
<keyword evidence="2" id="KW-1185">Reference proteome</keyword>
<dbReference type="OrthoDB" id="6359816at2759"/>
<reference evidence="1" key="1">
    <citation type="journal article" date="2020" name="Stud. Mycol.">
        <title>101 Dothideomycetes genomes: a test case for predicting lifestyles and emergence of pathogens.</title>
        <authorList>
            <person name="Haridas S."/>
            <person name="Albert R."/>
            <person name="Binder M."/>
            <person name="Bloem J."/>
            <person name="Labutti K."/>
            <person name="Salamov A."/>
            <person name="Andreopoulos B."/>
            <person name="Baker S."/>
            <person name="Barry K."/>
            <person name="Bills G."/>
            <person name="Bluhm B."/>
            <person name="Cannon C."/>
            <person name="Castanera R."/>
            <person name="Culley D."/>
            <person name="Daum C."/>
            <person name="Ezra D."/>
            <person name="Gonzalez J."/>
            <person name="Henrissat B."/>
            <person name="Kuo A."/>
            <person name="Liang C."/>
            <person name="Lipzen A."/>
            <person name="Lutzoni F."/>
            <person name="Magnuson J."/>
            <person name="Mondo S."/>
            <person name="Nolan M."/>
            <person name="Ohm R."/>
            <person name="Pangilinan J."/>
            <person name="Park H.-J."/>
            <person name="Ramirez L."/>
            <person name="Alfaro M."/>
            <person name="Sun H."/>
            <person name="Tritt A."/>
            <person name="Yoshinaga Y."/>
            <person name="Zwiers L.-H."/>
            <person name="Turgeon B."/>
            <person name="Goodwin S."/>
            <person name="Spatafora J."/>
            <person name="Crous P."/>
            <person name="Grigoriev I."/>
        </authorList>
    </citation>
    <scope>NUCLEOTIDE SEQUENCE</scope>
    <source>
        <strain evidence="1">CBS 113389</strain>
    </source>
</reference>
<organism evidence="1 2">
    <name type="scientific">Neohortaea acidophila</name>
    <dbReference type="NCBI Taxonomy" id="245834"/>
    <lineage>
        <taxon>Eukaryota</taxon>
        <taxon>Fungi</taxon>
        <taxon>Dikarya</taxon>
        <taxon>Ascomycota</taxon>
        <taxon>Pezizomycotina</taxon>
        <taxon>Dothideomycetes</taxon>
        <taxon>Dothideomycetidae</taxon>
        <taxon>Mycosphaerellales</taxon>
        <taxon>Teratosphaeriaceae</taxon>
        <taxon>Neohortaea</taxon>
    </lineage>
</organism>
<sequence>MHYFYHFEYNVEDYALGVAPLVLALRVFAVADKYFVEPLQQMALNDISERVGGECDTPSFSQGIRELYTMSPIHVEALKDNFLDIARQSPDLFVQKDKYPEFQTALETVPQFAIDVAIDS</sequence>
<dbReference type="GeneID" id="54470752"/>
<protein>
    <submittedName>
        <fullName evidence="1">Uncharacterized protein</fullName>
    </submittedName>
</protein>
<gene>
    <name evidence="1" type="ORF">BDY17DRAFT_165009</name>
</gene>